<dbReference type="CDD" id="cd06257">
    <property type="entry name" value="DnaJ"/>
    <property type="match status" value="1"/>
</dbReference>
<keyword evidence="3" id="KW-0812">Transmembrane</keyword>
<dbReference type="PRINTS" id="PR00625">
    <property type="entry name" value="JDOMAIN"/>
</dbReference>
<feature type="region of interest" description="Disordered" evidence="2">
    <location>
        <begin position="262"/>
        <end position="284"/>
    </location>
</feature>
<dbReference type="EMBL" id="DAKRPA010000022">
    <property type="protein sequence ID" value="DBA03204.1"/>
    <property type="molecule type" value="Genomic_DNA"/>
</dbReference>
<sequence length="349" mass="38930">MTLNSDLFSSFFYQICVVTPALGWILQPGRFSRTKGFTIAVAFLVALAAVQIRMEFAEQESNFYHVIGVPRDSSLSDIKKAYRTRSVDLHPDKNTAPDAVEQFNRLRLAFDVLGDADKRSLYDLFGEDAVAKERVVLQVETIIGTLSFYAVWAVTTYILTLSEAARDARAWSYAGEILFLVLEVNLKFSGAHLPPNLFPYMTIHEFTKIVRMAFPPFMNGCRAIGGYFYRNIAQENFKISIELLKSNQAVLLALRQLQGEVASSRRRPESTKTIKAESAPPGARKRLKMEKHNVPAEGAAAPVAEGHVLTEEEKALYNPTPVVQAPPSTGIPSFVYVIGFYLIANYMMG</sequence>
<dbReference type="SMART" id="SM00271">
    <property type="entry name" value="DnaJ"/>
    <property type="match status" value="1"/>
</dbReference>
<evidence type="ECO:0000313" key="6">
    <source>
        <dbReference type="Proteomes" id="UP001146120"/>
    </source>
</evidence>
<keyword evidence="3" id="KW-0472">Membrane</keyword>
<feature type="domain" description="J" evidence="4">
    <location>
        <begin position="62"/>
        <end position="126"/>
    </location>
</feature>
<dbReference type="GO" id="GO:0042026">
    <property type="term" value="P:protein refolding"/>
    <property type="evidence" value="ECO:0007669"/>
    <property type="project" value="TreeGrafter"/>
</dbReference>
<dbReference type="PANTHER" id="PTHR43096">
    <property type="entry name" value="DNAJ HOMOLOG 1, MITOCHONDRIAL-RELATED"/>
    <property type="match status" value="1"/>
</dbReference>
<evidence type="ECO:0000313" key="5">
    <source>
        <dbReference type="EMBL" id="DBA03204.1"/>
    </source>
</evidence>
<dbReference type="PROSITE" id="PS50076">
    <property type="entry name" value="DNAJ_2"/>
    <property type="match status" value="1"/>
</dbReference>
<dbReference type="Proteomes" id="UP001146120">
    <property type="component" value="Unassembled WGS sequence"/>
</dbReference>
<dbReference type="Pfam" id="PF00226">
    <property type="entry name" value="DnaJ"/>
    <property type="match status" value="1"/>
</dbReference>
<dbReference type="SUPFAM" id="SSF46565">
    <property type="entry name" value="Chaperone J-domain"/>
    <property type="match status" value="1"/>
</dbReference>
<keyword evidence="1" id="KW-0143">Chaperone</keyword>
<name>A0AAV2ZAW4_9STRA</name>
<reference evidence="5" key="1">
    <citation type="submission" date="2022-11" db="EMBL/GenBank/DDBJ databases">
        <authorList>
            <person name="Morgan W.R."/>
            <person name="Tartar A."/>
        </authorList>
    </citation>
    <scope>NUCLEOTIDE SEQUENCE</scope>
    <source>
        <strain evidence="5">ARSEF 373</strain>
    </source>
</reference>
<comment type="caution">
    <text evidence="5">The sequence shown here is derived from an EMBL/GenBank/DDBJ whole genome shotgun (WGS) entry which is preliminary data.</text>
</comment>
<protein>
    <recommendedName>
        <fullName evidence="4">J domain-containing protein</fullName>
    </recommendedName>
</protein>
<keyword evidence="6" id="KW-1185">Reference proteome</keyword>
<evidence type="ECO:0000256" key="1">
    <source>
        <dbReference type="ARBA" id="ARBA00023186"/>
    </source>
</evidence>
<evidence type="ECO:0000256" key="3">
    <source>
        <dbReference type="SAM" id="Phobius"/>
    </source>
</evidence>
<accession>A0AAV2ZAW4</accession>
<dbReference type="PROSITE" id="PS00636">
    <property type="entry name" value="DNAJ_1"/>
    <property type="match status" value="1"/>
</dbReference>
<dbReference type="GO" id="GO:0005737">
    <property type="term" value="C:cytoplasm"/>
    <property type="evidence" value="ECO:0007669"/>
    <property type="project" value="TreeGrafter"/>
</dbReference>
<feature type="transmembrane region" description="Helical" evidence="3">
    <location>
        <begin position="6"/>
        <end position="25"/>
    </location>
</feature>
<dbReference type="InterPro" id="IPR001623">
    <property type="entry name" value="DnaJ_domain"/>
</dbReference>
<feature type="compositionally biased region" description="Basic and acidic residues" evidence="2">
    <location>
        <begin position="266"/>
        <end position="275"/>
    </location>
</feature>
<reference evidence="5" key="2">
    <citation type="journal article" date="2023" name="Microbiol Resour">
        <title>Decontamination and Annotation of the Draft Genome Sequence of the Oomycete Lagenidium giganteum ARSEF 373.</title>
        <authorList>
            <person name="Morgan W.R."/>
            <person name="Tartar A."/>
        </authorList>
    </citation>
    <scope>NUCLEOTIDE SEQUENCE</scope>
    <source>
        <strain evidence="5">ARSEF 373</strain>
    </source>
</reference>
<dbReference type="Gene3D" id="1.10.287.110">
    <property type="entry name" value="DnaJ domain"/>
    <property type="match status" value="1"/>
</dbReference>
<keyword evidence="3" id="KW-1133">Transmembrane helix</keyword>
<organism evidence="5 6">
    <name type="scientific">Lagenidium giganteum</name>
    <dbReference type="NCBI Taxonomy" id="4803"/>
    <lineage>
        <taxon>Eukaryota</taxon>
        <taxon>Sar</taxon>
        <taxon>Stramenopiles</taxon>
        <taxon>Oomycota</taxon>
        <taxon>Peronosporomycetes</taxon>
        <taxon>Pythiales</taxon>
        <taxon>Pythiaceae</taxon>
    </lineage>
</organism>
<proteinExistence type="predicted"/>
<dbReference type="PANTHER" id="PTHR43096:SF52">
    <property type="entry name" value="DNAJ HOMOLOG 1, MITOCHONDRIAL-RELATED"/>
    <property type="match status" value="1"/>
</dbReference>
<dbReference type="InterPro" id="IPR018253">
    <property type="entry name" value="DnaJ_domain_CS"/>
</dbReference>
<dbReference type="InterPro" id="IPR036869">
    <property type="entry name" value="J_dom_sf"/>
</dbReference>
<dbReference type="GO" id="GO:0051082">
    <property type="term" value="F:unfolded protein binding"/>
    <property type="evidence" value="ECO:0007669"/>
    <property type="project" value="TreeGrafter"/>
</dbReference>
<gene>
    <name evidence="5" type="ORF">N0F65_003924</name>
</gene>
<dbReference type="AlphaFoldDB" id="A0AAV2ZAW4"/>
<evidence type="ECO:0000256" key="2">
    <source>
        <dbReference type="SAM" id="MobiDB-lite"/>
    </source>
</evidence>
<evidence type="ECO:0000259" key="4">
    <source>
        <dbReference type="PROSITE" id="PS50076"/>
    </source>
</evidence>